<dbReference type="Proteomes" id="UP000053664">
    <property type="component" value="Unassembled WGS sequence"/>
</dbReference>
<proteinExistence type="predicted"/>
<dbReference type="RefSeq" id="XP_007880356.1">
    <property type="nucleotide sequence ID" value="XM_007882165.1"/>
</dbReference>
<organism evidence="3 4">
    <name type="scientific">Pseudozyma flocculosa PF-1</name>
    <dbReference type="NCBI Taxonomy" id="1277687"/>
    <lineage>
        <taxon>Eukaryota</taxon>
        <taxon>Fungi</taxon>
        <taxon>Dikarya</taxon>
        <taxon>Basidiomycota</taxon>
        <taxon>Ustilaginomycotina</taxon>
        <taxon>Ustilaginomycetes</taxon>
        <taxon>Ustilaginales</taxon>
        <taxon>Ustilaginaceae</taxon>
        <taxon>Pseudozyma</taxon>
    </lineage>
</organism>
<feature type="region of interest" description="Disordered" evidence="1">
    <location>
        <begin position="23"/>
        <end position="59"/>
    </location>
</feature>
<evidence type="ECO:0000313" key="4">
    <source>
        <dbReference type="Proteomes" id="UP000053664"/>
    </source>
</evidence>
<dbReference type="GeneID" id="19318740"/>
<accession>A0A061H7A2</accession>
<feature type="signal peptide" evidence="2">
    <location>
        <begin position="1"/>
        <end position="19"/>
    </location>
</feature>
<feature type="compositionally biased region" description="Low complexity" evidence="1">
    <location>
        <begin position="25"/>
        <end position="44"/>
    </location>
</feature>
<gene>
    <name evidence="3" type="ORF">PFL1_04639</name>
</gene>
<dbReference type="AlphaFoldDB" id="A0A061H7A2"/>
<evidence type="ECO:0000256" key="1">
    <source>
        <dbReference type="SAM" id="MobiDB-lite"/>
    </source>
</evidence>
<feature type="chain" id="PRO_5001599515" evidence="2">
    <location>
        <begin position="20"/>
        <end position="114"/>
    </location>
</feature>
<name>A0A061H7A2_9BASI</name>
<protein>
    <submittedName>
        <fullName evidence="3">Uncharacterized protein</fullName>
    </submittedName>
</protein>
<dbReference type="HOGENOM" id="CLU_2122135_0_0_1"/>
<evidence type="ECO:0000256" key="2">
    <source>
        <dbReference type="SAM" id="SignalP"/>
    </source>
</evidence>
<feature type="compositionally biased region" description="Polar residues" evidence="1">
    <location>
        <begin position="46"/>
        <end position="59"/>
    </location>
</feature>
<dbReference type="EMBL" id="KE361637">
    <property type="protein sequence ID" value="EPQ27895.1"/>
    <property type="molecule type" value="Genomic_DNA"/>
</dbReference>
<reference evidence="3 4" key="1">
    <citation type="journal article" date="2013" name="Plant Cell">
        <title>The transition from a phytopathogenic smut ancestor to an anamorphic biocontrol agent deciphered by comparative whole-genome analysis.</title>
        <authorList>
            <person name="Lefebvre F."/>
            <person name="Joly D.L."/>
            <person name="Labbe C."/>
            <person name="Teichmann B."/>
            <person name="Linning R."/>
            <person name="Belzile F."/>
            <person name="Bakkeren G."/>
            <person name="Belanger R.R."/>
        </authorList>
    </citation>
    <scope>NUCLEOTIDE SEQUENCE [LARGE SCALE GENOMIC DNA]</scope>
    <source>
        <strain evidence="3 4">PF-1</strain>
    </source>
</reference>
<keyword evidence="2" id="KW-0732">Signal</keyword>
<dbReference type="KEGG" id="pfp:PFL1_04639"/>
<evidence type="ECO:0000313" key="3">
    <source>
        <dbReference type="EMBL" id="EPQ27895.1"/>
    </source>
</evidence>
<sequence>MKFYASLIVALPLVPCVTTSPRTLSSATFPTRARASTRTTRASPIFTRTDSSRPNASSRLCSPLAAASSAQTNNSNATTLTKGTSATFAVAAADAGTSVCFDTAPVAWKGSMPA</sequence>